<name>D1B1U3_SULD5</name>
<accession>D1B1U3</accession>
<protein>
    <recommendedName>
        <fullName evidence="4">Transformation system protein</fullName>
    </recommendedName>
</protein>
<dbReference type="eggNOG" id="COG0457">
    <property type="taxonomic scope" value="Bacteria"/>
</dbReference>
<evidence type="ECO:0008006" key="4">
    <source>
        <dbReference type="Google" id="ProtNLM"/>
    </source>
</evidence>
<keyword evidence="1" id="KW-0472">Membrane</keyword>
<dbReference type="HOGENOM" id="CLU_078723_0_0_7"/>
<organism evidence="2 3">
    <name type="scientific">Sulfurospirillum deleyianum (strain ATCC 51133 / DSM 6946 / 5175)</name>
    <dbReference type="NCBI Taxonomy" id="525898"/>
    <lineage>
        <taxon>Bacteria</taxon>
        <taxon>Pseudomonadati</taxon>
        <taxon>Campylobacterota</taxon>
        <taxon>Epsilonproteobacteria</taxon>
        <taxon>Campylobacterales</taxon>
        <taxon>Sulfurospirillaceae</taxon>
        <taxon>Sulfurospirillum</taxon>
    </lineage>
</organism>
<dbReference type="AlphaFoldDB" id="D1B1U3"/>
<dbReference type="InterPro" id="IPR011990">
    <property type="entry name" value="TPR-like_helical_dom_sf"/>
</dbReference>
<dbReference type="STRING" id="525898.Sdel_1038"/>
<dbReference type="OrthoDB" id="5372753at2"/>
<evidence type="ECO:0000313" key="2">
    <source>
        <dbReference type="EMBL" id="ACZ12063.1"/>
    </source>
</evidence>
<dbReference type="RefSeq" id="WP_012856821.1">
    <property type="nucleotide sequence ID" value="NC_013512.1"/>
</dbReference>
<proteinExistence type="predicted"/>
<gene>
    <name evidence="2" type="ordered locus">Sdel_1038</name>
</gene>
<reference evidence="2 3" key="2">
    <citation type="journal article" date="2010" name="Stand. Genomic Sci.">
        <title>Complete genome sequence of Sulfurospirillum deleyianum type strain (5175).</title>
        <authorList>
            <person name="Sikorski J."/>
            <person name="Lapidus A."/>
            <person name="Copeland A."/>
            <person name="Glavina Del Rio T."/>
            <person name="Nolan M."/>
            <person name="Lucas S."/>
            <person name="Chen F."/>
            <person name="Tice H."/>
            <person name="Cheng J.F."/>
            <person name="Saunders E."/>
            <person name="Bruce D."/>
            <person name="Goodwin L."/>
            <person name="Pitluck S."/>
            <person name="Ovchinnikova G."/>
            <person name="Pati A."/>
            <person name="Ivanova N."/>
            <person name="Mavromatis K."/>
            <person name="Chen A."/>
            <person name="Palaniappan K."/>
            <person name="Chain P."/>
            <person name="Land M."/>
            <person name="Hauser L."/>
            <person name="Chang Y.J."/>
            <person name="Jeffries C.D."/>
            <person name="Brettin T."/>
            <person name="Detter J.C."/>
            <person name="Han C."/>
            <person name="Rohde M."/>
            <person name="Lang E."/>
            <person name="Spring S."/>
            <person name="Goker M."/>
            <person name="Bristow J."/>
            <person name="Eisen J.A."/>
            <person name="Markowitz V."/>
            <person name="Hugenholtz P."/>
            <person name="Kyrpides N.C."/>
            <person name="Klenk H.P."/>
        </authorList>
    </citation>
    <scope>NUCLEOTIDE SEQUENCE [LARGE SCALE GENOMIC DNA]</scope>
    <source>
        <strain evidence="3">ATCC 51133 / DSM 6946 / 5175</strain>
    </source>
</reference>
<reference evidence="3" key="1">
    <citation type="submission" date="2009-11" db="EMBL/GenBank/DDBJ databases">
        <title>The complete genome of Sulfurospirillum deleyianum DSM 6946.</title>
        <authorList>
            <consortium name="US DOE Joint Genome Institute (JGI-PGF)"/>
            <person name="Lucas S."/>
            <person name="Copeland A."/>
            <person name="Lapidus A."/>
            <person name="Glavina del Rio T."/>
            <person name="Dalin E."/>
            <person name="Tice H."/>
            <person name="Bruce D."/>
            <person name="Goodwin L."/>
            <person name="Pitluck S."/>
            <person name="Kyrpides N."/>
            <person name="Mavromatis K."/>
            <person name="Ivanova N."/>
            <person name="Ovchinnikova G."/>
            <person name="Munk A.C."/>
            <person name="Lu M."/>
            <person name="Brettin T."/>
            <person name="Detter J.C."/>
            <person name="Han C."/>
            <person name="Tapia R."/>
            <person name="Larimer F."/>
            <person name="Land M."/>
            <person name="Hauser L."/>
            <person name="Markowitz V."/>
            <person name="Cheng J.F."/>
            <person name="Hugenholtz P."/>
            <person name="Woyke T."/>
            <person name="Wu D."/>
            <person name="Aumann P."/>
            <person name="Schneider S."/>
            <person name="Lang E."/>
            <person name="Spring S."/>
            <person name="Klenk H.P."/>
            <person name="Eisen J.A."/>
        </authorList>
    </citation>
    <scope>NUCLEOTIDE SEQUENCE [LARGE SCALE GENOMIC DNA]</scope>
    <source>
        <strain evidence="3">ATCC 51133 / DSM 6946 / 5175</strain>
    </source>
</reference>
<dbReference type="EMBL" id="CP001816">
    <property type="protein sequence ID" value="ACZ12063.1"/>
    <property type="molecule type" value="Genomic_DNA"/>
</dbReference>
<sequence length="276" mass="31624">MLSANEIAELEKKVSRYRLKQRIYSIALGVMVVCITLLSFYLYPDFFQEKQPVKVLSSNETISHDVNLSIPQKPLLTAENNVTTYTPPPVSKTESDDSLKLNLPEIEKSASMQTGYSGVYEEEMESKRLMRKLPLPHQEELSYKTKEEKLETALLPPPLLLEEPKAKGFIQIETKEVNSLQYLKERFEKTHNIVFALMLSEEYYKNKNYSESNKWALIANNMESENEKSWILFAKSKFKLGQKEDAVIALQAYLKSNKSKAAQGLLNQINMGANVE</sequence>
<keyword evidence="1" id="KW-0812">Transmembrane</keyword>
<evidence type="ECO:0000256" key="1">
    <source>
        <dbReference type="SAM" id="Phobius"/>
    </source>
</evidence>
<dbReference type="SUPFAM" id="SSF48452">
    <property type="entry name" value="TPR-like"/>
    <property type="match status" value="1"/>
</dbReference>
<dbReference type="KEGG" id="sdl:Sdel_1038"/>
<feature type="transmembrane region" description="Helical" evidence="1">
    <location>
        <begin position="23"/>
        <end position="43"/>
    </location>
</feature>
<keyword evidence="3" id="KW-1185">Reference proteome</keyword>
<evidence type="ECO:0000313" key="3">
    <source>
        <dbReference type="Proteomes" id="UP000002222"/>
    </source>
</evidence>
<keyword evidence="1" id="KW-1133">Transmembrane helix</keyword>
<dbReference type="Proteomes" id="UP000002222">
    <property type="component" value="Chromosome"/>
</dbReference>